<keyword evidence="2" id="KW-1185">Reference proteome</keyword>
<reference evidence="2" key="1">
    <citation type="journal article" date="2022" name="Nat. Commun.">
        <title>Chromosome evolution and the genetic basis of agronomically important traits in greater yam.</title>
        <authorList>
            <person name="Bredeson J.V."/>
            <person name="Lyons J.B."/>
            <person name="Oniyinde I.O."/>
            <person name="Okereke N.R."/>
            <person name="Kolade O."/>
            <person name="Nnabue I."/>
            <person name="Nwadili C.O."/>
            <person name="Hribova E."/>
            <person name="Parker M."/>
            <person name="Nwogha J."/>
            <person name="Shu S."/>
            <person name="Carlson J."/>
            <person name="Kariba R."/>
            <person name="Muthemba S."/>
            <person name="Knop K."/>
            <person name="Barton G.J."/>
            <person name="Sherwood A.V."/>
            <person name="Lopez-Montes A."/>
            <person name="Asiedu R."/>
            <person name="Jamnadass R."/>
            <person name="Muchugi A."/>
            <person name="Goodstein D."/>
            <person name="Egesi C.N."/>
            <person name="Featherston J."/>
            <person name="Asfaw A."/>
            <person name="Simpson G.G."/>
            <person name="Dolezel J."/>
            <person name="Hendre P.S."/>
            <person name="Van Deynze A."/>
            <person name="Kumar P.L."/>
            <person name="Obidiegwu J.E."/>
            <person name="Bhattacharjee R."/>
            <person name="Rokhsar D.S."/>
        </authorList>
    </citation>
    <scope>NUCLEOTIDE SEQUENCE [LARGE SCALE GENOMIC DNA]</scope>
    <source>
        <strain evidence="2">cv. TDa95/00328</strain>
    </source>
</reference>
<accession>A0ACB7VJ62</accession>
<dbReference type="Proteomes" id="UP000827976">
    <property type="component" value="Chromosome 8"/>
</dbReference>
<evidence type="ECO:0000313" key="1">
    <source>
        <dbReference type="EMBL" id="KAH7674050.1"/>
    </source>
</evidence>
<keyword evidence="1" id="KW-0548">Nucleotidyltransferase</keyword>
<dbReference type="EC" id="2.7.7.7" evidence="1"/>
<comment type="caution">
    <text evidence="1">The sequence shown here is derived from an EMBL/GenBank/DDBJ whole genome shotgun (WGS) entry which is preliminary data.</text>
</comment>
<evidence type="ECO:0000313" key="2">
    <source>
        <dbReference type="Proteomes" id="UP000827976"/>
    </source>
</evidence>
<keyword evidence="1" id="KW-0378">Hydrolase</keyword>
<protein>
    <submittedName>
        <fullName evidence="1">Retroviral ribonuclease H protein</fullName>
        <ecNumber evidence="1">2.7.7.49</ecNumber>
        <ecNumber evidence="1">2.7.7.7</ecNumber>
        <ecNumber evidence="1">3.1.13.2</ecNumber>
        <ecNumber evidence="1">3.1.26.13</ecNumber>
        <ecNumber evidence="1">3.4.23.16</ecNumber>
    </submittedName>
</protein>
<name>A0ACB7VJ62_DIOAL</name>
<dbReference type="EC" id="2.7.7.49" evidence="1"/>
<gene>
    <name evidence="1" type="ORF">IHE45_08G046200</name>
</gene>
<dbReference type="EC" id="3.4.23.16" evidence="1"/>
<dbReference type="EC" id="3.1.26.13" evidence="1"/>
<dbReference type="EC" id="3.1.13.2" evidence="1"/>
<proteinExistence type="predicted"/>
<keyword evidence="1" id="KW-0808">Transferase</keyword>
<dbReference type="EMBL" id="CM037018">
    <property type="protein sequence ID" value="KAH7674050.1"/>
    <property type="molecule type" value="Genomic_DNA"/>
</dbReference>
<organism evidence="1 2">
    <name type="scientific">Dioscorea alata</name>
    <name type="common">Purple yam</name>
    <dbReference type="NCBI Taxonomy" id="55571"/>
    <lineage>
        <taxon>Eukaryota</taxon>
        <taxon>Viridiplantae</taxon>
        <taxon>Streptophyta</taxon>
        <taxon>Embryophyta</taxon>
        <taxon>Tracheophyta</taxon>
        <taxon>Spermatophyta</taxon>
        <taxon>Magnoliopsida</taxon>
        <taxon>Liliopsida</taxon>
        <taxon>Dioscoreales</taxon>
        <taxon>Dioscoreaceae</taxon>
        <taxon>Dioscorea</taxon>
    </lineage>
</organism>
<sequence>MENFKDKKRDTCHHCGLDGHWSKICRTPKHFVQLYQDSLKNKKGKDVETNFVDNSTETNFVDDIIQNTYLDVSDFLID</sequence>